<gene>
    <name evidence="3" type="ORF">C7S10_01400</name>
</gene>
<evidence type="ECO:0000256" key="1">
    <source>
        <dbReference type="SAM" id="MobiDB-lite"/>
    </source>
</evidence>
<dbReference type="SUPFAM" id="SSF50199">
    <property type="entry name" value="Staphylococcal nuclease"/>
    <property type="match status" value="1"/>
</dbReference>
<evidence type="ECO:0000313" key="4">
    <source>
        <dbReference type="Proteomes" id="UP000244867"/>
    </source>
</evidence>
<dbReference type="InterPro" id="IPR035437">
    <property type="entry name" value="SNase_OB-fold_sf"/>
</dbReference>
<dbReference type="EMBL" id="PYXZ01000001">
    <property type="protein sequence ID" value="PUA82435.1"/>
    <property type="molecule type" value="Genomic_DNA"/>
</dbReference>
<accession>A0A2R7Z1D9</accession>
<comment type="caution">
    <text evidence="3">The sequence shown here is derived from an EMBL/GenBank/DDBJ whole genome shotgun (WGS) entry which is preliminary data.</text>
</comment>
<proteinExistence type="predicted"/>
<sequence>MFRVLTATLITVSLFAGSTPGAGARAVAGASGSTVRVADGDTIVAVVGGVEERVRFLNIDTPEVGRCLAGAATKFTSSRLPEGGAIELGYDRDLRDPYERLLAMVRPAGGTWLSVDLAAEGLGFPLTVAPNTAYKSAVETASSTARRRGVGLFDPTLPCTPIARAETARGFVGRAQSMPAGTQAQFHAVNGVLDRAGKRLELLVPMQYGIVTPSFRAWLMALKRPVLASIKTVRASKAQQWKNAQKAASESSSNGDNTSSGGWWPPGVPRNYTGPRCYEPGGVIWYPC</sequence>
<dbReference type="Proteomes" id="UP000244867">
    <property type="component" value="Unassembled WGS sequence"/>
</dbReference>
<evidence type="ECO:0000259" key="2">
    <source>
        <dbReference type="PROSITE" id="PS50830"/>
    </source>
</evidence>
<feature type="region of interest" description="Disordered" evidence="1">
    <location>
        <begin position="241"/>
        <end position="266"/>
    </location>
</feature>
<protein>
    <recommendedName>
        <fullName evidence="2">TNase-like domain-containing protein</fullName>
    </recommendedName>
</protein>
<reference evidence="3 4" key="1">
    <citation type="submission" date="2018-03" db="EMBL/GenBank/DDBJ databases">
        <authorList>
            <person name="Keele B.F."/>
        </authorList>
    </citation>
    <scope>NUCLEOTIDE SEQUENCE [LARGE SCALE GENOMIC DNA]</scope>
    <source>
        <strain evidence="3 4">IB-3</strain>
    </source>
</reference>
<feature type="domain" description="TNase-like" evidence="2">
    <location>
        <begin position="28"/>
        <end position="155"/>
    </location>
</feature>
<dbReference type="Gene3D" id="2.40.50.90">
    <property type="match status" value="1"/>
</dbReference>
<dbReference type="SMART" id="SM00318">
    <property type="entry name" value="SNc"/>
    <property type="match status" value="1"/>
</dbReference>
<dbReference type="Pfam" id="PF00565">
    <property type="entry name" value="SNase"/>
    <property type="match status" value="1"/>
</dbReference>
<dbReference type="OrthoDB" id="6048299at2"/>
<name>A0A2R7Z1D9_9ACTN</name>
<dbReference type="AlphaFoldDB" id="A0A2R7Z1D9"/>
<feature type="compositionally biased region" description="Low complexity" evidence="1">
    <location>
        <begin position="241"/>
        <end position="262"/>
    </location>
</feature>
<keyword evidence="4" id="KW-1185">Reference proteome</keyword>
<organism evidence="3 4">
    <name type="scientific">Nocardioides currus</name>
    <dbReference type="NCBI Taxonomy" id="2133958"/>
    <lineage>
        <taxon>Bacteria</taxon>
        <taxon>Bacillati</taxon>
        <taxon>Actinomycetota</taxon>
        <taxon>Actinomycetes</taxon>
        <taxon>Propionibacteriales</taxon>
        <taxon>Nocardioidaceae</taxon>
        <taxon>Nocardioides</taxon>
    </lineage>
</organism>
<dbReference type="InterPro" id="IPR016071">
    <property type="entry name" value="Staphylococal_nuclease_OB-fold"/>
</dbReference>
<dbReference type="PROSITE" id="PS50830">
    <property type="entry name" value="TNASE_3"/>
    <property type="match status" value="1"/>
</dbReference>
<evidence type="ECO:0000313" key="3">
    <source>
        <dbReference type="EMBL" id="PUA82435.1"/>
    </source>
</evidence>